<name>A0A5S4F606_9ACTN</name>
<dbReference type="Proteomes" id="UP000309128">
    <property type="component" value="Unassembled WGS sequence"/>
</dbReference>
<dbReference type="EMBL" id="VCKY01000149">
    <property type="protein sequence ID" value="TMR11726.1"/>
    <property type="molecule type" value="Genomic_DNA"/>
</dbReference>
<protein>
    <submittedName>
        <fullName evidence="1">Uncharacterized protein</fullName>
    </submittedName>
</protein>
<dbReference type="AlphaFoldDB" id="A0A5S4F606"/>
<reference evidence="1 2" key="1">
    <citation type="submission" date="2019-05" db="EMBL/GenBank/DDBJ databases">
        <title>Draft genome sequence of Nonomuraea turkmeniaca DSM 43926.</title>
        <authorList>
            <person name="Saricaoglu S."/>
            <person name="Isik K."/>
        </authorList>
    </citation>
    <scope>NUCLEOTIDE SEQUENCE [LARGE SCALE GENOMIC DNA]</scope>
    <source>
        <strain evidence="1 2">DSM 43926</strain>
    </source>
</reference>
<organism evidence="1 2">
    <name type="scientific">Nonomuraea turkmeniaca</name>
    <dbReference type="NCBI Taxonomy" id="103838"/>
    <lineage>
        <taxon>Bacteria</taxon>
        <taxon>Bacillati</taxon>
        <taxon>Actinomycetota</taxon>
        <taxon>Actinomycetes</taxon>
        <taxon>Streptosporangiales</taxon>
        <taxon>Streptosporangiaceae</taxon>
        <taxon>Nonomuraea</taxon>
    </lineage>
</organism>
<accession>A0A5S4F606</accession>
<gene>
    <name evidence="1" type="ORF">ETD86_34725</name>
</gene>
<keyword evidence="2" id="KW-1185">Reference proteome</keyword>
<sequence>MLMATEKPIKVTRTEALESVVRVLRHNLTKAGIDPVRASDEDIEGAWNQMQHDAEPGTYGAAWVETVNAWCGETRTSARPVHRLVLSMVRGAQPKRRTKYQATHHPIKVAEVECPEVDAFESQGRRFRCTVCGRVLQRRVRHQPGEDGKFGYIEHYRDGSTYFVEPA</sequence>
<comment type="caution">
    <text evidence="1">The sequence shown here is derived from an EMBL/GenBank/DDBJ whole genome shotgun (WGS) entry which is preliminary data.</text>
</comment>
<evidence type="ECO:0000313" key="2">
    <source>
        <dbReference type="Proteomes" id="UP000309128"/>
    </source>
</evidence>
<evidence type="ECO:0000313" key="1">
    <source>
        <dbReference type="EMBL" id="TMR11726.1"/>
    </source>
</evidence>
<proteinExistence type="predicted"/>